<organism evidence="1 2">
    <name type="scientific">Leishmania enriettii</name>
    <dbReference type="NCBI Taxonomy" id="5663"/>
    <lineage>
        <taxon>Eukaryota</taxon>
        <taxon>Discoba</taxon>
        <taxon>Euglenozoa</taxon>
        <taxon>Kinetoplastea</taxon>
        <taxon>Metakinetoplastina</taxon>
        <taxon>Trypanosomatida</taxon>
        <taxon>Trypanosomatidae</taxon>
        <taxon>Leishmaniinae</taxon>
        <taxon>Leishmania</taxon>
    </lineage>
</organism>
<comment type="caution">
    <text evidence="1">The sequence shown here is derived from an EMBL/GenBank/DDBJ whole genome shotgun (WGS) entry which is preliminary data.</text>
</comment>
<sequence>MLWAGFLGDHGFAVDGLLYPSAPSYAASSAAASPSSLAPDDGAQPQPLRFSLDNRLQNISMSMTVTVLPWALTCYGDARHLELYVRQWGVGLLVTTTPKRCSAGIRDGVRVRVVPLSAAACSDPVAMDTSYLFDLSTVRPTAWGATAAVG</sequence>
<evidence type="ECO:0000313" key="2">
    <source>
        <dbReference type="Proteomes" id="UP000674179"/>
    </source>
</evidence>
<reference evidence="1 2" key="1">
    <citation type="submission" date="2021-02" db="EMBL/GenBank/DDBJ databases">
        <title>Leishmania (Mundinia) enrietti genome sequencing and assembly.</title>
        <authorList>
            <person name="Almutairi H."/>
            <person name="Gatherer D."/>
        </authorList>
    </citation>
    <scope>NUCLEOTIDE SEQUENCE [LARGE SCALE GENOMIC DNA]</scope>
    <source>
        <strain evidence="1">CUR178</strain>
    </source>
</reference>
<name>A0A836I157_LEIEN</name>
<protein>
    <submittedName>
        <fullName evidence="1">Uncharacterized protein</fullName>
    </submittedName>
</protein>
<dbReference type="Proteomes" id="UP000674179">
    <property type="component" value="Chromosome 4"/>
</dbReference>
<dbReference type="GeneID" id="94175077"/>
<dbReference type="RefSeq" id="XP_067695899.1">
    <property type="nucleotide sequence ID" value="XM_067839567.1"/>
</dbReference>
<accession>A0A836I157</accession>
<keyword evidence="2" id="KW-1185">Reference proteome</keyword>
<proteinExistence type="predicted"/>
<dbReference type="AlphaFoldDB" id="A0A836I157"/>
<gene>
    <name evidence="1" type="ORF">CUR178_07932</name>
</gene>
<dbReference type="KEGG" id="lenr:94175077"/>
<evidence type="ECO:0000313" key="1">
    <source>
        <dbReference type="EMBL" id="KAG5486565.1"/>
    </source>
</evidence>
<dbReference type="EMBL" id="JAFHKP010000004">
    <property type="protein sequence ID" value="KAG5486565.1"/>
    <property type="molecule type" value="Genomic_DNA"/>
</dbReference>